<evidence type="ECO:0000313" key="3">
    <source>
        <dbReference type="EMBL" id="KAG1763430.1"/>
    </source>
</evidence>
<evidence type="ECO:0000313" key="4">
    <source>
        <dbReference type="Proteomes" id="UP000714275"/>
    </source>
</evidence>
<dbReference type="AlphaFoldDB" id="A0A9P6ZG55"/>
<feature type="compositionally biased region" description="Low complexity" evidence="1">
    <location>
        <begin position="96"/>
        <end position="114"/>
    </location>
</feature>
<proteinExistence type="predicted"/>
<comment type="caution">
    <text evidence="3">The sequence shown here is derived from an EMBL/GenBank/DDBJ whole genome shotgun (WGS) entry which is preliminary data.</text>
</comment>
<feature type="chain" id="PRO_5040248778" evidence="2">
    <location>
        <begin position="17"/>
        <end position="180"/>
    </location>
</feature>
<gene>
    <name evidence="3" type="ORF">EV702DRAFT_1157891</name>
</gene>
<accession>A0A9P6ZG55</accession>
<dbReference type="Proteomes" id="UP000714275">
    <property type="component" value="Unassembled WGS sequence"/>
</dbReference>
<sequence length="180" mass="20221">MSSFFIIHFWLRALSSQYSSARRRRALAPSRPRALLIGFSSLFHRFRSNTHETTQLQQRPTQGFISKRRPHVVEVAAVRDKRSLYVAPPRSKKGKTQSTQTKSQQAQSHSQASSLRPPVTAAPAMSTIPTTVAATATAATSMPETDRPSHRAVVVDNPHWWIRLMLYICCASVNYTGDHH</sequence>
<keyword evidence="2" id="KW-0732">Signal</keyword>
<reference evidence="3" key="1">
    <citation type="journal article" date="2020" name="New Phytol.">
        <title>Comparative genomics reveals dynamic genome evolution in host specialist ectomycorrhizal fungi.</title>
        <authorList>
            <person name="Lofgren L.A."/>
            <person name="Nguyen N.H."/>
            <person name="Vilgalys R."/>
            <person name="Ruytinx J."/>
            <person name="Liao H.L."/>
            <person name="Branco S."/>
            <person name="Kuo A."/>
            <person name="LaButti K."/>
            <person name="Lipzen A."/>
            <person name="Andreopoulos W."/>
            <person name="Pangilinan J."/>
            <person name="Riley R."/>
            <person name="Hundley H."/>
            <person name="Na H."/>
            <person name="Barry K."/>
            <person name="Grigoriev I.V."/>
            <person name="Stajich J.E."/>
            <person name="Kennedy P.G."/>
        </authorList>
    </citation>
    <scope>NUCLEOTIDE SEQUENCE</scope>
    <source>
        <strain evidence="3">DOB743</strain>
    </source>
</reference>
<dbReference type="EMBL" id="JABBWD010000162">
    <property type="protein sequence ID" value="KAG1763430.1"/>
    <property type="molecule type" value="Genomic_DNA"/>
</dbReference>
<name>A0A9P6ZG55_9AGAM</name>
<evidence type="ECO:0000256" key="1">
    <source>
        <dbReference type="SAM" id="MobiDB-lite"/>
    </source>
</evidence>
<organism evidence="3 4">
    <name type="scientific">Suillus placidus</name>
    <dbReference type="NCBI Taxonomy" id="48579"/>
    <lineage>
        <taxon>Eukaryota</taxon>
        <taxon>Fungi</taxon>
        <taxon>Dikarya</taxon>
        <taxon>Basidiomycota</taxon>
        <taxon>Agaricomycotina</taxon>
        <taxon>Agaricomycetes</taxon>
        <taxon>Agaricomycetidae</taxon>
        <taxon>Boletales</taxon>
        <taxon>Suillineae</taxon>
        <taxon>Suillaceae</taxon>
        <taxon>Suillus</taxon>
    </lineage>
</organism>
<dbReference type="OrthoDB" id="2690040at2759"/>
<evidence type="ECO:0000256" key="2">
    <source>
        <dbReference type="SAM" id="SignalP"/>
    </source>
</evidence>
<protein>
    <submittedName>
        <fullName evidence="3">Uncharacterized protein</fullName>
    </submittedName>
</protein>
<feature type="signal peptide" evidence="2">
    <location>
        <begin position="1"/>
        <end position="16"/>
    </location>
</feature>
<feature type="region of interest" description="Disordered" evidence="1">
    <location>
        <begin position="84"/>
        <end position="121"/>
    </location>
</feature>
<keyword evidence="4" id="KW-1185">Reference proteome</keyword>